<organism evidence="3 4">
    <name type="scientific">Desulforamulus profundi</name>
    <dbReference type="NCBI Taxonomy" id="1383067"/>
    <lineage>
        <taxon>Bacteria</taxon>
        <taxon>Bacillati</taxon>
        <taxon>Bacillota</taxon>
        <taxon>Clostridia</taxon>
        <taxon>Eubacteriales</taxon>
        <taxon>Peptococcaceae</taxon>
        <taxon>Desulforamulus</taxon>
    </lineage>
</organism>
<evidence type="ECO:0000256" key="2">
    <source>
        <dbReference type="SAM" id="SignalP"/>
    </source>
</evidence>
<comment type="caution">
    <text evidence="3">The sequence shown here is derived from an EMBL/GenBank/DDBJ whole genome shotgun (WGS) entry which is preliminary data.</text>
</comment>
<evidence type="ECO:0000313" key="3">
    <source>
        <dbReference type="EMBL" id="PHJ39599.1"/>
    </source>
</evidence>
<dbReference type="AlphaFoldDB" id="A0A2C6ME63"/>
<dbReference type="InterPro" id="IPR019088">
    <property type="entry name" value="CHP02186-rel_TM"/>
</dbReference>
<feature type="transmembrane region" description="Helical" evidence="1">
    <location>
        <begin position="226"/>
        <end position="248"/>
    </location>
</feature>
<dbReference type="OrthoDB" id="1721463at2"/>
<keyword evidence="4" id="KW-1185">Reference proteome</keyword>
<dbReference type="RefSeq" id="WP_099082136.1">
    <property type="nucleotide sequence ID" value="NZ_AWQQ01000017.1"/>
</dbReference>
<evidence type="ECO:0008006" key="5">
    <source>
        <dbReference type="Google" id="ProtNLM"/>
    </source>
</evidence>
<feature type="signal peptide" evidence="2">
    <location>
        <begin position="1"/>
        <end position="21"/>
    </location>
</feature>
<keyword evidence="1" id="KW-0812">Transmembrane</keyword>
<gene>
    <name evidence="3" type="ORF">P378_02665</name>
</gene>
<accession>A0A2C6ME63</accession>
<dbReference type="Pfam" id="PF09608">
    <property type="entry name" value="Alph_Pro_TM"/>
    <property type="match status" value="1"/>
</dbReference>
<name>A0A2C6ME63_9FIRM</name>
<evidence type="ECO:0000256" key="1">
    <source>
        <dbReference type="SAM" id="Phobius"/>
    </source>
</evidence>
<keyword evidence="2" id="KW-0732">Signal</keyword>
<reference evidence="3 4" key="1">
    <citation type="submission" date="2013-09" db="EMBL/GenBank/DDBJ databases">
        <title>Biodegradation of hydrocarbons in the deep terrestrial subsurface : characterization of a microbial consortium composed of two Desulfotomaculum species originating from a deep geological formation.</title>
        <authorList>
            <person name="Aullo T."/>
            <person name="Berlendis S."/>
            <person name="Lascourreges J.-F."/>
            <person name="Dessort D."/>
            <person name="Saint-Laurent S."/>
            <person name="Schraauwers B."/>
            <person name="Mas J."/>
            <person name="Magot M."/>
            <person name="Ranchou-Peyruse A."/>
        </authorList>
    </citation>
    <scope>NUCLEOTIDE SEQUENCE [LARGE SCALE GENOMIC DNA]</scope>
    <source>
        <strain evidence="3 4">Bs107</strain>
    </source>
</reference>
<proteinExistence type="predicted"/>
<dbReference type="EMBL" id="AWQQ01000017">
    <property type="protein sequence ID" value="PHJ39599.1"/>
    <property type="molecule type" value="Genomic_DNA"/>
</dbReference>
<evidence type="ECO:0000313" key="4">
    <source>
        <dbReference type="Proteomes" id="UP000222564"/>
    </source>
</evidence>
<feature type="chain" id="PRO_5012248471" description="Transmembrane protein (Alph_Pro_TM)" evidence="2">
    <location>
        <begin position="22"/>
        <end position="267"/>
    </location>
</feature>
<dbReference type="Proteomes" id="UP000222564">
    <property type="component" value="Unassembled WGS sequence"/>
</dbReference>
<keyword evidence="1" id="KW-0472">Membrane</keyword>
<keyword evidence="1" id="KW-1133">Transmembrane helix</keyword>
<sequence>MRVAAVVCLTLILLFPVTVWAEDLTCQLSKQEIEVGLDPTRETVTVFGQAPKNVPVFIKVEGPDRPVLVTLYENDSFMKFNEAEVQGLPGFYQVLTSVPVDRIKKSHWQELGIDPAYRQLVSGAWVRMRQAINEAYRKNQQDYIDLALKIKDEKHLFSVRQGVVNRNGRNYWAEIPLVQGMPLGQIEVTAMALVNEQLIVSELQSLHLKPSSLLSLGSQELSLSPVMVISLFMVPIFLLTVAQILEIIEYRREEERRARLLREICQR</sequence>
<protein>
    <recommendedName>
        <fullName evidence="5">Transmembrane protein (Alph_Pro_TM)</fullName>
    </recommendedName>
</protein>